<dbReference type="InterPro" id="IPR000209">
    <property type="entry name" value="Peptidase_S8/S53_dom"/>
</dbReference>
<evidence type="ECO:0000256" key="4">
    <source>
        <dbReference type="ARBA" id="ARBA00022825"/>
    </source>
</evidence>
<dbReference type="PROSITE" id="PS51892">
    <property type="entry name" value="SUBTILASE"/>
    <property type="match status" value="1"/>
</dbReference>
<gene>
    <name evidence="8" type="ORF">B0I35DRAFT_85497</name>
</gene>
<evidence type="ECO:0000259" key="7">
    <source>
        <dbReference type="Pfam" id="PF00082"/>
    </source>
</evidence>
<comment type="similarity">
    <text evidence="1 5">Belongs to the peptidase S8 family.</text>
</comment>
<comment type="caution">
    <text evidence="5">Lacks conserved residue(s) required for the propagation of feature annotation.</text>
</comment>
<evidence type="ECO:0000313" key="8">
    <source>
        <dbReference type="EMBL" id="KAH7309717.1"/>
    </source>
</evidence>
<accession>A0A8K0SJH2</accession>
<proteinExistence type="inferred from homology"/>
<keyword evidence="2" id="KW-0645">Protease</keyword>
<comment type="caution">
    <text evidence="8">The sequence shown here is derived from an EMBL/GenBank/DDBJ whole genome shotgun (WGS) entry which is preliminary data.</text>
</comment>
<dbReference type="Proteomes" id="UP000813444">
    <property type="component" value="Unassembled WGS sequence"/>
</dbReference>
<dbReference type="Pfam" id="PF00082">
    <property type="entry name" value="Peptidase_S8"/>
    <property type="match status" value="1"/>
</dbReference>
<dbReference type="GO" id="GO:0004252">
    <property type="term" value="F:serine-type endopeptidase activity"/>
    <property type="evidence" value="ECO:0007669"/>
    <property type="project" value="InterPro"/>
</dbReference>
<dbReference type="Gene3D" id="3.40.50.200">
    <property type="entry name" value="Peptidase S8/S53 domain"/>
    <property type="match status" value="1"/>
</dbReference>
<dbReference type="InterPro" id="IPR036852">
    <property type="entry name" value="Peptidase_S8/S53_dom_sf"/>
</dbReference>
<evidence type="ECO:0000256" key="3">
    <source>
        <dbReference type="ARBA" id="ARBA00022801"/>
    </source>
</evidence>
<keyword evidence="3" id="KW-0378">Hydrolase</keyword>
<evidence type="ECO:0000256" key="1">
    <source>
        <dbReference type="ARBA" id="ARBA00011073"/>
    </source>
</evidence>
<dbReference type="PROSITE" id="PS00138">
    <property type="entry name" value="SUBTILASE_SER"/>
    <property type="match status" value="1"/>
</dbReference>
<sequence length="274" mass="29534">MLGLLKLLQDDLGVVLVAASGNDGNEADGENRSERWFPQRFAARGDVRVVADLEDMIVVGSVDMNARRPWSSNMFSENDPPLVYAWGHDVWAPFSDGNYRQVSGTSFAAPMVAGLVAYLRALPITSGRWDFTRPSVVKEVIERLSKTLTIQVPGVTSQDKSAPVIWNGQMLDVNCFLVNGPNCPSWMSPGGGGSDGGGSDGGGDDGNDNSGHPRFTYSPGPPNPTCKGTDCGKLCQGYYCSPYPTGVPPDYSTLPPLPNPRWPFDPRLTTMPYS</sequence>
<name>A0A8K0SJH2_9HYPO</name>
<dbReference type="PANTHER" id="PTHR43806:SF58">
    <property type="entry name" value="ALKALINE PROTEASE 1-RELATED"/>
    <property type="match status" value="1"/>
</dbReference>
<keyword evidence="9" id="KW-1185">Reference proteome</keyword>
<evidence type="ECO:0000256" key="6">
    <source>
        <dbReference type="SAM" id="MobiDB-lite"/>
    </source>
</evidence>
<protein>
    <submittedName>
        <fullName evidence="8">Peptidase S8/S53 domain-containing protein</fullName>
    </submittedName>
</protein>
<dbReference type="InterPro" id="IPR023828">
    <property type="entry name" value="Peptidase_S8_Ser-AS"/>
</dbReference>
<reference evidence="8" key="1">
    <citation type="journal article" date="2021" name="Nat. Commun.">
        <title>Genetic determinants of endophytism in the Arabidopsis root mycobiome.</title>
        <authorList>
            <person name="Mesny F."/>
            <person name="Miyauchi S."/>
            <person name="Thiergart T."/>
            <person name="Pickel B."/>
            <person name="Atanasova L."/>
            <person name="Karlsson M."/>
            <person name="Huettel B."/>
            <person name="Barry K.W."/>
            <person name="Haridas S."/>
            <person name="Chen C."/>
            <person name="Bauer D."/>
            <person name="Andreopoulos W."/>
            <person name="Pangilinan J."/>
            <person name="LaButti K."/>
            <person name="Riley R."/>
            <person name="Lipzen A."/>
            <person name="Clum A."/>
            <person name="Drula E."/>
            <person name="Henrissat B."/>
            <person name="Kohler A."/>
            <person name="Grigoriev I.V."/>
            <person name="Martin F.M."/>
            <person name="Hacquard S."/>
        </authorList>
    </citation>
    <scope>NUCLEOTIDE SEQUENCE</scope>
    <source>
        <strain evidence="8">MPI-CAGE-CH-0235</strain>
    </source>
</reference>
<dbReference type="InterPro" id="IPR050131">
    <property type="entry name" value="Peptidase_S8_subtilisin-like"/>
</dbReference>
<feature type="compositionally biased region" description="Gly residues" evidence="6">
    <location>
        <begin position="189"/>
        <end position="201"/>
    </location>
</feature>
<evidence type="ECO:0000256" key="5">
    <source>
        <dbReference type="PROSITE-ProRule" id="PRU01240"/>
    </source>
</evidence>
<feature type="domain" description="Peptidase S8/S53" evidence="7">
    <location>
        <begin position="10"/>
        <end position="123"/>
    </location>
</feature>
<dbReference type="GO" id="GO:0006508">
    <property type="term" value="P:proteolysis"/>
    <property type="evidence" value="ECO:0007669"/>
    <property type="project" value="UniProtKB-KW"/>
</dbReference>
<dbReference type="AlphaFoldDB" id="A0A8K0SJH2"/>
<dbReference type="CDD" id="cd00306">
    <property type="entry name" value="Peptidases_S8_S53"/>
    <property type="match status" value="1"/>
</dbReference>
<feature type="region of interest" description="Disordered" evidence="6">
    <location>
        <begin position="187"/>
        <end position="222"/>
    </location>
</feature>
<dbReference type="PANTHER" id="PTHR43806">
    <property type="entry name" value="PEPTIDASE S8"/>
    <property type="match status" value="1"/>
</dbReference>
<dbReference type="OrthoDB" id="1896086at2759"/>
<organism evidence="8 9">
    <name type="scientific">Stachybotrys elegans</name>
    <dbReference type="NCBI Taxonomy" id="80388"/>
    <lineage>
        <taxon>Eukaryota</taxon>
        <taxon>Fungi</taxon>
        <taxon>Dikarya</taxon>
        <taxon>Ascomycota</taxon>
        <taxon>Pezizomycotina</taxon>
        <taxon>Sordariomycetes</taxon>
        <taxon>Hypocreomycetidae</taxon>
        <taxon>Hypocreales</taxon>
        <taxon>Stachybotryaceae</taxon>
        <taxon>Stachybotrys</taxon>
    </lineage>
</organism>
<dbReference type="SUPFAM" id="SSF52743">
    <property type="entry name" value="Subtilisin-like"/>
    <property type="match status" value="1"/>
</dbReference>
<dbReference type="EMBL" id="JAGPNK010000013">
    <property type="protein sequence ID" value="KAH7309717.1"/>
    <property type="molecule type" value="Genomic_DNA"/>
</dbReference>
<keyword evidence="4" id="KW-0720">Serine protease</keyword>
<evidence type="ECO:0000313" key="9">
    <source>
        <dbReference type="Proteomes" id="UP000813444"/>
    </source>
</evidence>
<evidence type="ECO:0000256" key="2">
    <source>
        <dbReference type="ARBA" id="ARBA00022670"/>
    </source>
</evidence>